<dbReference type="EMBL" id="JH604769">
    <property type="protein sequence ID" value="EHY64204.1"/>
    <property type="molecule type" value="Genomic_DNA"/>
</dbReference>
<keyword evidence="1" id="KW-1133">Transmembrane helix</keyword>
<dbReference type="AlphaFoldDB" id="H8ZGM9"/>
<organism evidence="2">
    <name type="scientific">Nematocida ausubeli (strain ATCC PRA-371 / ERTm2)</name>
    <name type="common">Nematode killer fungus</name>
    <dbReference type="NCBI Taxonomy" id="1913371"/>
    <lineage>
        <taxon>Eukaryota</taxon>
        <taxon>Fungi</taxon>
        <taxon>Fungi incertae sedis</taxon>
        <taxon>Microsporidia</taxon>
        <taxon>Nematocida</taxon>
    </lineage>
</organism>
<name>H8ZGM9_NEMA1</name>
<proteinExistence type="predicted"/>
<feature type="transmembrane region" description="Helical" evidence="1">
    <location>
        <begin position="203"/>
        <end position="223"/>
    </location>
</feature>
<evidence type="ECO:0000256" key="1">
    <source>
        <dbReference type="SAM" id="Phobius"/>
    </source>
</evidence>
<feature type="non-terminal residue" evidence="2">
    <location>
        <position position="1"/>
    </location>
</feature>
<keyword evidence="1" id="KW-0812">Transmembrane</keyword>
<keyword evidence="1" id="KW-0472">Membrane</keyword>
<sequence length="245" mass="27978">HTALLETALDAVKVYEYKLEQIQKIVPLLEPRCRKISYRHIVEDSAQTLCKKIERSHTPLSKMIDHSLREVMNSLQDPEWDPYNCKHVKFLKAILERWDGPGQTCYNRGAAYYSEILNAFADENIDLLDEKLADYNSYVRNLQYVNMPLSKCMSKKTARMDGDPHGRGLFLQAEEQSPALPMDILVREAKTVEEAPRLSKTQIAFNFIASALLGLSSVFFMFVSSALAMDISDDTAVNLYGFSKW</sequence>
<feature type="non-terminal residue" evidence="2">
    <location>
        <position position="245"/>
    </location>
</feature>
<accession>H8ZGM9</accession>
<dbReference type="Proteomes" id="UP000005622">
    <property type="component" value="Unassembled WGS sequence"/>
</dbReference>
<protein>
    <submittedName>
        <fullName evidence="2">Uncharacterized protein</fullName>
    </submittedName>
</protein>
<gene>
    <name evidence="2" type="ORF">NERG_02750</name>
</gene>
<evidence type="ECO:0000313" key="2">
    <source>
        <dbReference type="EMBL" id="EHY64204.1"/>
    </source>
</evidence>
<reference evidence="2" key="1">
    <citation type="submission" date="2011-03" db="EMBL/GenBank/DDBJ databases">
        <title>The Genome Sequence of Nematocida sp1 strain ERTm2.</title>
        <authorList>
            <consortium name="The Broad Institute Genome Sequencing Platform"/>
            <consortium name="The Broad Institute Genome Sequencing Center for Infectious Disease"/>
            <person name="Cuomo C."/>
            <person name="Troemel E."/>
            <person name="Young S.K."/>
            <person name="Zeng Q."/>
            <person name="Gargeya S."/>
            <person name="Fitzgerald M."/>
            <person name="Haas B."/>
            <person name="Abouelleil A."/>
            <person name="Alvarado L."/>
            <person name="Arachchi H.M."/>
            <person name="Berlin A."/>
            <person name="Brown A."/>
            <person name="Chapman S.B."/>
            <person name="Chen Z."/>
            <person name="Dunbar C."/>
            <person name="Freedman E."/>
            <person name="Gearin G."/>
            <person name="Gellesch M."/>
            <person name="Goldberg J."/>
            <person name="Griggs A."/>
            <person name="Gujja S."/>
            <person name="Heilman E.R."/>
            <person name="Heiman D."/>
            <person name="Howarth C."/>
            <person name="Larson L."/>
            <person name="Lui A."/>
            <person name="MacDonald P.J.P."/>
            <person name="Mehta T."/>
            <person name="Montmayeur A."/>
            <person name="Murphy C."/>
            <person name="Neiman D."/>
            <person name="Pearson M."/>
            <person name="Priest M."/>
            <person name="Roberts A."/>
            <person name="Saif S."/>
            <person name="Shea T."/>
            <person name="Shenoy N."/>
            <person name="Sisk P."/>
            <person name="Stolte C."/>
            <person name="Sykes S."/>
            <person name="White J."/>
            <person name="Yandava C."/>
            <person name="Wortman J."/>
            <person name="Nusbaum C."/>
            <person name="Birren B."/>
        </authorList>
    </citation>
    <scope>NUCLEOTIDE SEQUENCE</scope>
    <source>
        <strain evidence="2">ERTm2</strain>
    </source>
</reference>